<gene>
    <name evidence="1" type="ORF">FB471_4450</name>
</gene>
<proteinExistence type="predicted"/>
<sequence length="141" mass="15547">MFRRKPAESLMRARVEVYPQVDIAAMAIVTTPLWPAEPTLDHAYETFEHHARHAAFLATSGTVEALTELVRAVRDLIGTMSRLRTESRPGYGNSVGAADQTPLDDALGVVHQARKRYVQAARTDLGLPDGWTPIDPPDTEV</sequence>
<protein>
    <submittedName>
        <fullName evidence="1">Uncharacterized protein</fullName>
    </submittedName>
</protein>
<organism evidence="1 2">
    <name type="scientific">Amycolatopsis cihanbeyliensis</name>
    <dbReference type="NCBI Taxonomy" id="1128664"/>
    <lineage>
        <taxon>Bacteria</taxon>
        <taxon>Bacillati</taxon>
        <taxon>Actinomycetota</taxon>
        <taxon>Actinomycetes</taxon>
        <taxon>Pseudonocardiales</taxon>
        <taxon>Pseudonocardiaceae</taxon>
        <taxon>Amycolatopsis</taxon>
    </lineage>
</organism>
<reference evidence="1 2" key="1">
    <citation type="submission" date="2019-06" db="EMBL/GenBank/DDBJ databases">
        <title>Sequencing the genomes of 1000 actinobacteria strains.</title>
        <authorList>
            <person name="Klenk H.-P."/>
        </authorList>
    </citation>
    <scope>NUCLEOTIDE SEQUENCE [LARGE SCALE GENOMIC DNA]</scope>
    <source>
        <strain evidence="1 2">DSM 45679</strain>
    </source>
</reference>
<dbReference type="AlphaFoldDB" id="A0A542DNL7"/>
<comment type="caution">
    <text evidence="1">The sequence shown here is derived from an EMBL/GenBank/DDBJ whole genome shotgun (WGS) entry which is preliminary data.</text>
</comment>
<dbReference type="EMBL" id="VFML01000001">
    <property type="protein sequence ID" value="TQJ04647.1"/>
    <property type="molecule type" value="Genomic_DNA"/>
</dbReference>
<evidence type="ECO:0000313" key="1">
    <source>
        <dbReference type="EMBL" id="TQJ04647.1"/>
    </source>
</evidence>
<evidence type="ECO:0000313" key="2">
    <source>
        <dbReference type="Proteomes" id="UP000320876"/>
    </source>
</evidence>
<accession>A0A542DNL7</accession>
<dbReference type="Proteomes" id="UP000320876">
    <property type="component" value="Unassembled WGS sequence"/>
</dbReference>
<keyword evidence="2" id="KW-1185">Reference proteome</keyword>
<name>A0A542DNL7_AMYCI</name>